<comment type="caution">
    <text evidence="2">The sequence shown here is derived from an EMBL/GenBank/DDBJ whole genome shotgun (WGS) entry which is preliminary data.</text>
</comment>
<sequence>MLIYNIIFVKNKEKEKNVNRQLLIIVVLSMLLLAPLGWARDEQTPFWGEEYLSRINEVGKRANEAWEKFDRERNKAAFGDRLGLESANKNFDLANEAIAEAKNALYELRKAYEAEKKANEALKVKEEALNKLEEALKKAKSKLAEISEWSL</sequence>
<dbReference type="STRING" id="1797994.A2227_04635"/>
<accession>A0A1F5SN51</accession>
<dbReference type="Proteomes" id="UP000178367">
    <property type="component" value="Unassembled WGS sequence"/>
</dbReference>
<dbReference type="EMBL" id="MFGB01000005">
    <property type="protein sequence ID" value="OGF27873.1"/>
    <property type="molecule type" value="Genomic_DNA"/>
</dbReference>
<keyword evidence="1" id="KW-0175">Coiled coil</keyword>
<evidence type="ECO:0000313" key="3">
    <source>
        <dbReference type="Proteomes" id="UP000178367"/>
    </source>
</evidence>
<reference evidence="2 3" key="1">
    <citation type="journal article" date="2016" name="Nat. Commun.">
        <title>Thousands of microbial genomes shed light on interconnected biogeochemical processes in an aquifer system.</title>
        <authorList>
            <person name="Anantharaman K."/>
            <person name="Brown C.T."/>
            <person name="Hug L.A."/>
            <person name="Sharon I."/>
            <person name="Castelle C.J."/>
            <person name="Probst A.J."/>
            <person name="Thomas B.C."/>
            <person name="Singh A."/>
            <person name="Wilkins M.J."/>
            <person name="Karaoz U."/>
            <person name="Brodie E.L."/>
            <person name="Williams K.H."/>
            <person name="Hubbard S.S."/>
            <person name="Banfield J.F."/>
        </authorList>
    </citation>
    <scope>NUCLEOTIDE SEQUENCE [LARGE SCALE GENOMIC DNA]</scope>
</reference>
<name>A0A1F5SN51_9BACT</name>
<feature type="coiled-coil region" evidence="1">
    <location>
        <begin position="84"/>
        <end position="149"/>
    </location>
</feature>
<organism evidence="2 3">
    <name type="scientific">Candidatus Falkowbacteria bacterium RIFOXYA2_FULL_47_19</name>
    <dbReference type="NCBI Taxonomy" id="1797994"/>
    <lineage>
        <taxon>Bacteria</taxon>
        <taxon>Candidatus Falkowiibacteriota</taxon>
    </lineage>
</organism>
<gene>
    <name evidence="2" type="ORF">A2227_04635</name>
</gene>
<protein>
    <submittedName>
        <fullName evidence="2">Uncharacterized protein</fullName>
    </submittedName>
</protein>
<proteinExistence type="predicted"/>
<evidence type="ECO:0000256" key="1">
    <source>
        <dbReference type="SAM" id="Coils"/>
    </source>
</evidence>
<dbReference type="AlphaFoldDB" id="A0A1F5SN51"/>
<evidence type="ECO:0000313" key="2">
    <source>
        <dbReference type="EMBL" id="OGF27873.1"/>
    </source>
</evidence>